<organism evidence="1 2">
    <name type="scientific">Teladorsagia circumcincta</name>
    <name type="common">Brown stomach worm</name>
    <name type="synonym">Ostertagia circumcincta</name>
    <dbReference type="NCBI Taxonomy" id="45464"/>
    <lineage>
        <taxon>Eukaryota</taxon>
        <taxon>Metazoa</taxon>
        <taxon>Ecdysozoa</taxon>
        <taxon>Nematoda</taxon>
        <taxon>Chromadorea</taxon>
        <taxon>Rhabditida</taxon>
        <taxon>Rhabditina</taxon>
        <taxon>Rhabditomorpha</taxon>
        <taxon>Strongyloidea</taxon>
        <taxon>Trichostrongylidae</taxon>
        <taxon>Teladorsagia</taxon>
    </lineage>
</organism>
<keyword evidence="2" id="KW-1185">Reference proteome</keyword>
<proteinExistence type="predicted"/>
<protein>
    <submittedName>
        <fullName evidence="1">Uncharacterized protein</fullName>
    </submittedName>
</protein>
<accession>A0A2G9U4J0</accession>
<evidence type="ECO:0000313" key="2">
    <source>
        <dbReference type="Proteomes" id="UP000230423"/>
    </source>
</evidence>
<dbReference type="Proteomes" id="UP000230423">
    <property type="component" value="Unassembled WGS sequence"/>
</dbReference>
<name>A0A2G9U4J0_TELCI</name>
<gene>
    <name evidence="1" type="ORF">TELCIR_13144</name>
</gene>
<sequence>MACSTLAHLVQRYYDCCSLLYFAIVQIKLLHNDKMVLLGYSPLDEDQECLAVRLYSKMLDGLREQS</sequence>
<evidence type="ECO:0000313" key="1">
    <source>
        <dbReference type="EMBL" id="PIO65199.1"/>
    </source>
</evidence>
<dbReference type="AlphaFoldDB" id="A0A2G9U4J0"/>
<reference evidence="1 2" key="1">
    <citation type="submission" date="2015-09" db="EMBL/GenBank/DDBJ databases">
        <title>Draft genome of the parasitic nematode Teladorsagia circumcincta isolate WARC Sus (inbred).</title>
        <authorList>
            <person name="Mitreva M."/>
        </authorList>
    </citation>
    <scope>NUCLEOTIDE SEQUENCE [LARGE SCALE GENOMIC DNA]</scope>
    <source>
        <strain evidence="1 2">S</strain>
    </source>
</reference>
<dbReference type="EMBL" id="KZ349210">
    <property type="protein sequence ID" value="PIO65199.1"/>
    <property type="molecule type" value="Genomic_DNA"/>
</dbReference>